<dbReference type="Pfam" id="PF03600">
    <property type="entry name" value="CitMHS"/>
    <property type="match status" value="1"/>
</dbReference>
<dbReference type="PANTHER" id="PTHR43652">
    <property type="entry name" value="BASIC AMINO ACID ANTIPORTER YFCC-RELATED"/>
    <property type="match status" value="1"/>
</dbReference>
<organism evidence="9">
    <name type="scientific">mine drainage metagenome</name>
    <dbReference type="NCBI Taxonomy" id="410659"/>
    <lineage>
        <taxon>unclassified sequences</taxon>
        <taxon>metagenomes</taxon>
        <taxon>ecological metagenomes</taxon>
    </lineage>
</organism>
<evidence type="ECO:0000256" key="1">
    <source>
        <dbReference type="ARBA" id="ARBA00004141"/>
    </source>
</evidence>
<evidence type="ECO:0000256" key="6">
    <source>
        <dbReference type="ARBA" id="ARBA00023136"/>
    </source>
</evidence>
<evidence type="ECO:0000313" key="9">
    <source>
        <dbReference type="EMBL" id="EQD66387.1"/>
    </source>
</evidence>
<keyword evidence="3 7" id="KW-0812">Transmembrane</keyword>
<name>T1B918_9ZZZZ</name>
<evidence type="ECO:0000259" key="8">
    <source>
        <dbReference type="Pfam" id="PF03600"/>
    </source>
</evidence>
<feature type="non-terminal residue" evidence="9">
    <location>
        <position position="163"/>
    </location>
</feature>
<feature type="transmembrane region" description="Helical" evidence="7">
    <location>
        <begin position="30"/>
        <end position="49"/>
    </location>
</feature>
<reference evidence="9" key="2">
    <citation type="journal article" date="2014" name="ISME J.">
        <title>Microbial stratification in low pH oxic and suboxic macroscopic growths along an acid mine drainage.</title>
        <authorList>
            <person name="Mendez-Garcia C."/>
            <person name="Mesa V."/>
            <person name="Sprenger R.R."/>
            <person name="Richter M."/>
            <person name="Diez M.S."/>
            <person name="Solano J."/>
            <person name="Bargiela R."/>
            <person name="Golyshina O.V."/>
            <person name="Manteca A."/>
            <person name="Ramos J.L."/>
            <person name="Gallego J.R."/>
            <person name="Llorente I."/>
            <person name="Martins Dos Santos V.A."/>
            <person name="Jensen O.N."/>
            <person name="Pelaez A.I."/>
            <person name="Sanchez J."/>
            <person name="Ferrer M."/>
        </authorList>
    </citation>
    <scope>NUCLEOTIDE SEQUENCE</scope>
</reference>
<feature type="transmembrane region" description="Helical" evidence="7">
    <location>
        <begin position="98"/>
        <end position="119"/>
    </location>
</feature>
<sequence length="163" mass="17098">MQLTPEMILVLGLVVFTVLMLALEWVRSDITAILVLVVIGVTGLIPTQQVFEGFANSGVQAILAVMIMGVGLDRTGALNAVATVILKAAQGAQWRLLVVINSVTTALSSIIPSQALAALMIPVTSRVSTRSKVPLSKLLLPMACVILTGTNTTLIANTPLIIL</sequence>
<dbReference type="PANTHER" id="PTHR43652:SF2">
    <property type="entry name" value="BASIC AMINO ACID ANTIPORTER YFCC-RELATED"/>
    <property type="match status" value="1"/>
</dbReference>
<keyword evidence="5 7" id="KW-1133">Transmembrane helix</keyword>
<keyword evidence="2" id="KW-0813">Transport</keyword>
<evidence type="ECO:0000256" key="3">
    <source>
        <dbReference type="ARBA" id="ARBA00022692"/>
    </source>
</evidence>
<gene>
    <name evidence="9" type="ORF">B1B_06156</name>
</gene>
<protein>
    <submittedName>
        <fullName evidence="9">Sulfur deprivation response regulator</fullName>
    </submittedName>
</protein>
<feature type="transmembrane region" description="Helical" evidence="7">
    <location>
        <begin position="61"/>
        <end position="86"/>
    </location>
</feature>
<accession>T1B918</accession>
<evidence type="ECO:0000256" key="5">
    <source>
        <dbReference type="ARBA" id="ARBA00022989"/>
    </source>
</evidence>
<comment type="caution">
    <text evidence="9">The sequence shown here is derived from an EMBL/GenBank/DDBJ whole genome shotgun (WGS) entry which is preliminary data.</text>
</comment>
<dbReference type="EMBL" id="AUZY01003921">
    <property type="protein sequence ID" value="EQD66387.1"/>
    <property type="molecule type" value="Genomic_DNA"/>
</dbReference>
<feature type="transmembrane region" description="Helical" evidence="7">
    <location>
        <begin position="139"/>
        <end position="162"/>
    </location>
</feature>
<evidence type="ECO:0000256" key="4">
    <source>
        <dbReference type="ARBA" id="ARBA00022737"/>
    </source>
</evidence>
<feature type="transmembrane region" description="Helical" evidence="7">
    <location>
        <begin position="6"/>
        <end position="23"/>
    </location>
</feature>
<comment type="subcellular location">
    <subcellularLocation>
        <location evidence="1">Membrane</location>
        <topology evidence="1">Multi-pass membrane protein</topology>
    </subcellularLocation>
</comment>
<evidence type="ECO:0000256" key="2">
    <source>
        <dbReference type="ARBA" id="ARBA00022448"/>
    </source>
</evidence>
<keyword evidence="4" id="KW-0677">Repeat</keyword>
<dbReference type="InterPro" id="IPR004680">
    <property type="entry name" value="Cit_transptr-like_dom"/>
</dbReference>
<dbReference type="GO" id="GO:0055085">
    <property type="term" value="P:transmembrane transport"/>
    <property type="evidence" value="ECO:0007669"/>
    <property type="project" value="InterPro"/>
</dbReference>
<dbReference type="GO" id="GO:0005886">
    <property type="term" value="C:plasma membrane"/>
    <property type="evidence" value="ECO:0007669"/>
    <property type="project" value="TreeGrafter"/>
</dbReference>
<dbReference type="InterPro" id="IPR051679">
    <property type="entry name" value="DASS-Related_Transporters"/>
</dbReference>
<dbReference type="AlphaFoldDB" id="T1B918"/>
<keyword evidence="6 7" id="KW-0472">Membrane</keyword>
<proteinExistence type="predicted"/>
<evidence type="ECO:0000256" key="7">
    <source>
        <dbReference type="SAM" id="Phobius"/>
    </source>
</evidence>
<feature type="domain" description="Citrate transporter-like" evidence="8">
    <location>
        <begin position="19"/>
        <end position="163"/>
    </location>
</feature>
<reference evidence="9" key="1">
    <citation type="submission" date="2013-08" db="EMBL/GenBank/DDBJ databases">
        <authorList>
            <person name="Mendez C."/>
            <person name="Richter M."/>
            <person name="Ferrer M."/>
            <person name="Sanchez J."/>
        </authorList>
    </citation>
    <scope>NUCLEOTIDE SEQUENCE</scope>
</reference>